<accession>H1XXT0</accession>
<dbReference type="GO" id="GO:0005829">
    <property type="term" value="C:cytosol"/>
    <property type="evidence" value="ECO:0007669"/>
    <property type="project" value="UniProtKB-ARBA"/>
</dbReference>
<reference evidence="13 14" key="1">
    <citation type="submission" date="2011-09" db="EMBL/GenBank/DDBJ databases">
        <title>The permanent draft genome of Caldithrix abyssi DSM 13497.</title>
        <authorList>
            <consortium name="US DOE Joint Genome Institute (JGI-PGF)"/>
            <person name="Lucas S."/>
            <person name="Han J."/>
            <person name="Lapidus A."/>
            <person name="Bruce D."/>
            <person name="Goodwin L."/>
            <person name="Pitluck S."/>
            <person name="Peters L."/>
            <person name="Kyrpides N."/>
            <person name="Mavromatis K."/>
            <person name="Ivanova N."/>
            <person name="Mikhailova N."/>
            <person name="Chertkov O."/>
            <person name="Detter J.C."/>
            <person name="Tapia R."/>
            <person name="Han C."/>
            <person name="Land M."/>
            <person name="Hauser L."/>
            <person name="Markowitz V."/>
            <person name="Cheng J.-F."/>
            <person name="Hugenholtz P."/>
            <person name="Woyke T."/>
            <person name="Wu D."/>
            <person name="Spring S."/>
            <person name="Brambilla E."/>
            <person name="Klenk H.-P."/>
            <person name="Eisen J.A."/>
        </authorList>
    </citation>
    <scope>NUCLEOTIDE SEQUENCE [LARGE SCALE GENOMIC DNA]</scope>
    <source>
        <strain evidence="13 14">DSM 13497</strain>
    </source>
</reference>
<dbReference type="PROSITE" id="PS01275">
    <property type="entry name" value="EFP"/>
    <property type="match status" value="1"/>
</dbReference>
<gene>
    <name evidence="7" type="primary">efp</name>
    <name evidence="12" type="ORF">Cabys_2884</name>
    <name evidence="13" type="ORF">Calab_0099</name>
</gene>
<dbReference type="UniPathway" id="UPA00345"/>
<dbReference type="SMART" id="SM00841">
    <property type="entry name" value="Elong-fact-P_C"/>
    <property type="match status" value="1"/>
</dbReference>
<keyword evidence="6 7" id="KW-0648">Protein biosynthesis</keyword>
<dbReference type="AlphaFoldDB" id="H1XXT0"/>
<dbReference type="eggNOG" id="COG0231">
    <property type="taxonomic scope" value="Bacteria"/>
</dbReference>
<evidence type="ECO:0000313" key="15">
    <source>
        <dbReference type="Proteomes" id="UP000183868"/>
    </source>
</evidence>
<dbReference type="Pfam" id="PF01132">
    <property type="entry name" value="EFP"/>
    <property type="match status" value="1"/>
</dbReference>
<dbReference type="InterPro" id="IPR001059">
    <property type="entry name" value="Transl_elong_P/YeiP_cen"/>
</dbReference>
<dbReference type="InterPro" id="IPR015365">
    <property type="entry name" value="Elong-fact-P_C"/>
</dbReference>
<keyword evidence="5 7" id="KW-0251">Elongation factor</keyword>
<name>H1XXT0_CALAY</name>
<proteinExistence type="inferred from homology"/>
<keyword evidence="14" id="KW-1185">Reference proteome</keyword>
<protein>
    <recommendedName>
        <fullName evidence="7 8">Elongation factor P</fullName>
        <shortName evidence="7">EF-P</shortName>
    </recommendedName>
</protein>
<dbReference type="InterPro" id="IPR013185">
    <property type="entry name" value="Transl_elong_KOW-like"/>
</dbReference>
<dbReference type="NCBIfam" id="TIGR00038">
    <property type="entry name" value="efp"/>
    <property type="match status" value="1"/>
</dbReference>
<evidence type="ECO:0000313" key="14">
    <source>
        <dbReference type="Proteomes" id="UP000004671"/>
    </source>
</evidence>
<dbReference type="OrthoDB" id="9801844at2"/>
<evidence type="ECO:0000259" key="11">
    <source>
        <dbReference type="SMART" id="SM01185"/>
    </source>
</evidence>
<dbReference type="InParanoid" id="H1XXT0"/>
<dbReference type="GO" id="GO:0003746">
    <property type="term" value="F:translation elongation factor activity"/>
    <property type="evidence" value="ECO:0007669"/>
    <property type="project" value="UniProtKB-UniRule"/>
</dbReference>
<keyword evidence="4 7" id="KW-0963">Cytoplasm</keyword>
<dbReference type="InterPro" id="IPR012340">
    <property type="entry name" value="NA-bd_OB-fold"/>
</dbReference>
<dbReference type="PIRSF" id="PIRSF005901">
    <property type="entry name" value="EF-P"/>
    <property type="match status" value="1"/>
</dbReference>
<evidence type="ECO:0000256" key="2">
    <source>
        <dbReference type="ARBA" id="ARBA00004815"/>
    </source>
</evidence>
<evidence type="ECO:0000256" key="4">
    <source>
        <dbReference type="ARBA" id="ARBA00022490"/>
    </source>
</evidence>
<dbReference type="Gene3D" id="2.30.30.30">
    <property type="match status" value="1"/>
</dbReference>
<dbReference type="PANTHER" id="PTHR30053">
    <property type="entry name" value="ELONGATION FACTOR P"/>
    <property type="match status" value="1"/>
</dbReference>
<organism evidence="13 14">
    <name type="scientific">Caldithrix abyssi DSM 13497</name>
    <dbReference type="NCBI Taxonomy" id="880073"/>
    <lineage>
        <taxon>Bacteria</taxon>
        <taxon>Pseudomonadati</taxon>
        <taxon>Calditrichota</taxon>
        <taxon>Calditrichia</taxon>
        <taxon>Calditrichales</taxon>
        <taxon>Calditrichaceae</taxon>
        <taxon>Caldithrix</taxon>
    </lineage>
</organism>
<dbReference type="FunFam" id="2.30.30.30:FF:000003">
    <property type="entry name" value="Elongation factor P"/>
    <property type="match status" value="1"/>
</dbReference>
<evidence type="ECO:0000313" key="13">
    <source>
        <dbReference type="EMBL" id="EHO39753.1"/>
    </source>
</evidence>
<dbReference type="HOGENOM" id="CLU_074944_0_1_0"/>
<dbReference type="EMBL" id="CM001402">
    <property type="protein sequence ID" value="EHO39753.1"/>
    <property type="molecule type" value="Genomic_DNA"/>
</dbReference>
<comment type="subcellular location">
    <subcellularLocation>
        <location evidence="1 7">Cytoplasm</location>
    </subcellularLocation>
</comment>
<evidence type="ECO:0000256" key="5">
    <source>
        <dbReference type="ARBA" id="ARBA00022768"/>
    </source>
</evidence>
<sequence>MKLKAIQLRKGNIILFNNDLYVLTEVTHITPGKGQAVVQTKMKHIQTGQNAEKRYRPDESVEKAELETRKMEYIYDEGDDLIFMDQETFEQIPMHKEFLGDAIYYLLPNTVVDVNFYKNQPIGVELPLSVDLRVVETEPTLKTATVTSSYKPAVLETGLKVQVPPFIEEGEIVRIDTRDGKYLERVKE</sequence>
<dbReference type="Gene3D" id="2.40.50.140">
    <property type="entry name" value="Nucleic acid-binding proteins"/>
    <property type="match status" value="2"/>
</dbReference>
<dbReference type="InterPro" id="IPR014722">
    <property type="entry name" value="Rib_uL2_dom2"/>
</dbReference>
<evidence type="ECO:0000256" key="8">
    <source>
        <dbReference type="NCBIfam" id="TIGR00038"/>
    </source>
</evidence>
<dbReference type="SUPFAM" id="SSF50249">
    <property type="entry name" value="Nucleic acid-binding proteins"/>
    <property type="match status" value="2"/>
</dbReference>
<dbReference type="PaxDb" id="880073-Calab_0099"/>
<dbReference type="InterPro" id="IPR008991">
    <property type="entry name" value="Translation_prot_SH3-like_sf"/>
</dbReference>
<evidence type="ECO:0000256" key="9">
    <source>
        <dbReference type="RuleBase" id="RU004389"/>
    </source>
</evidence>
<dbReference type="CDD" id="cd05794">
    <property type="entry name" value="S1_EF-P_repeat_2"/>
    <property type="match status" value="1"/>
</dbReference>
<dbReference type="Pfam" id="PF08207">
    <property type="entry name" value="EFP_N"/>
    <property type="match status" value="1"/>
</dbReference>
<evidence type="ECO:0000256" key="3">
    <source>
        <dbReference type="ARBA" id="ARBA00009479"/>
    </source>
</evidence>
<feature type="domain" description="Elongation factor P C-terminal" evidence="10">
    <location>
        <begin position="130"/>
        <end position="185"/>
    </location>
</feature>
<dbReference type="FunFam" id="2.40.50.140:FF:000004">
    <property type="entry name" value="Elongation factor P"/>
    <property type="match status" value="1"/>
</dbReference>
<dbReference type="RefSeq" id="WP_006926625.1">
    <property type="nucleotide sequence ID" value="NZ_CM001402.1"/>
</dbReference>
<dbReference type="EMBL" id="CP018099">
    <property type="protein sequence ID" value="APF19632.1"/>
    <property type="molecule type" value="Genomic_DNA"/>
</dbReference>
<dbReference type="GO" id="GO:0043043">
    <property type="term" value="P:peptide biosynthetic process"/>
    <property type="evidence" value="ECO:0007669"/>
    <property type="project" value="InterPro"/>
</dbReference>
<evidence type="ECO:0000259" key="10">
    <source>
        <dbReference type="SMART" id="SM00841"/>
    </source>
</evidence>
<dbReference type="NCBIfam" id="NF001810">
    <property type="entry name" value="PRK00529.1"/>
    <property type="match status" value="1"/>
</dbReference>
<dbReference type="Proteomes" id="UP000004671">
    <property type="component" value="Chromosome"/>
</dbReference>
<feature type="domain" description="Translation elongation factor P/YeiP central" evidence="11">
    <location>
        <begin position="68"/>
        <end position="122"/>
    </location>
</feature>
<dbReference type="FunFam" id="2.40.50.140:FF:000009">
    <property type="entry name" value="Elongation factor P"/>
    <property type="match status" value="1"/>
</dbReference>
<dbReference type="InterPro" id="IPR013852">
    <property type="entry name" value="Transl_elong_P/YeiP_CS"/>
</dbReference>
<dbReference type="HAMAP" id="MF_00141">
    <property type="entry name" value="EF_P"/>
    <property type="match status" value="1"/>
</dbReference>
<dbReference type="InterPro" id="IPR020599">
    <property type="entry name" value="Transl_elong_fac_P/YeiP"/>
</dbReference>
<dbReference type="PANTHER" id="PTHR30053:SF12">
    <property type="entry name" value="ELONGATION FACTOR P (EF-P) FAMILY PROTEIN"/>
    <property type="match status" value="1"/>
</dbReference>
<dbReference type="SMART" id="SM01185">
    <property type="entry name" value="EFP"/>
    <property type="match status" value="1"/>
</dbReference>
<evidence type="ECO:0000256" key="6">
    <source>
        <dbReference type="ARBA" id="ARBA00022917"/>
    </source>
</evidence>
<evidence type="ECO:0000313" key="12">
    <source>
        <dbReference type="EMBL" id="APF19632.1"/>
    </source>
</evidence>
<comment type="pathway">
    <text evidence="2 7">Protein biosynthesis; polypeptide chain elongation.</text>
</comment>
<reference evidence="12 15" key="2">
    <citation type="submission" date="2016-11" db="EMBL/GenBank/DDBJ databases">
        <title>Genomic analysis of Caldithrix abyssi and proposal of a novel bacterial phylum Caldithrichaeota.</title>
        <authorList>
            <person name="Kublanov I."/>
            <person name="Sigalova O."/>
            <person name="Gavrilov S."/>
            <person name="Lebedinsky A."/>
            <person name="Ivanova N."/>
            <person name="Daum C."/>
            <person name="Reddy T."/>
            <person name="Klenk H.P."/>
            <person name="Goker M."/>
            <person name="Reva O."/>
            <person name="Miroshnichenko M."/>
            <person name="Kyprides N."/>
            <person name="Woyke T."/>
            <person name="Gelfand M."/>
        </authorList>
    </citation>
    <scope>NUCLEOTIDE SEQUENCE [LARGE SCALE GENOMIC DNA]</scope>
    <source>
        <strain evidence="12 15">LF13</strain>
    </source>
</reference>
<comment type="function">
    <text evidence="7">Involved in peptide bond synthesis. Stimulates efficient translation and peptide-bond synthesis on native or reconstituted 70S ribosomes in vitro. Probably functions indirectly by altering the affinity of the ribosome for aminoacyl-tRNA, thus increasing their reactivity as acceptors for peptidyl transferase.</text>
</comment>
<dbReference type="InterPro" id="IPR011768">
    <property type="entry name" value="Transl_elongation_fac_P"/>
</dbReference>
<evidence type="ECO:0000256" key="1">
    <source>
        <dbReference type="ARBA" id="ARBA00004496"/>
    </source>
</evidence>
<comment type="similarity">
    <text evidence="3 7 9">Belongs to the elongation factor P family.</text>
</comment>
<dbReference type="Pfam" id="PF09285">
    <property type="entry name" value="Elong-fact-P_C"/>
    <property type="match status" value="1"/>
</dbReference>
<dbReference type="FunCoup" id="H1XXT0">
    <property type="interactions" value="515"/>
</dbReference>
<evidence type="ECO:0000256" key="7">
    <source>
        <dbReference type="HAMAP-Rule" id="MF_00141"/>
    </source>
</evidence>
<dbReference type="KEGG" id="caby:Cabys_2884"/>
<dbReference type="SUPFAM" id="SSF50104">
    <property type="entry name" value="Translation proteins SH3-like domain"/>
    <property type="match status" value="1"/>
</dbReference>
<dbReference type="Proteomes" id="UP000183868">
    <property type="component" value="Chromosome"/>
</dbReference>
<dbReference type="STRING" id="880073.Cabys_2884"/>
<dbReference type="CDD" id="cd04470">
    <property type="entry name" value="S1_EF-P_repeat_1"/>
    <property type="match status" value="1"/>
</dbReference>